<protein>
    <submittedName>
        <fullName evidence="1">Uncharacterized protein</fullName>
    </submittedName>
</protein>
<dbReference type="EMBL" id="GGEC01073334">
    <property type="protein sequence ID" value="MBX53818.1"/>
    <property type="molecule type" value="Transcribed_RNA"/>
</dbReference>
<dbReference type="AlphaFoldDB" id="A0A2P2PGE1"/>
<organism evidence="1">
    <name type="scientific">Rhizophora mucronata</name>
    <name type="common">Asiatic mangrove</name>
    <dbReference type="NCBI Taxonomy" id="61149"/>
    <lineage>
        <taxon>Eukaryota</taxon>
        <taxon>Viridiplantae</taxon>
        <taxon>Streptophyta</taxon>
        <taxon>Embryophyta</taxon>
        <taxon>Tracheophyta</taxon>
        <taxon>Spermatophyta</taxon>
        <taxon>Magnoliopsida</taxon>
        <taxon>eudicotyledons</taxon>
        <taxon>Gunneridae</taxon>
        <taxon>Pentapetalae</taxon>
        <taxon>rosids</taxon>
        <taxon>fabids</taxon>
        <taxon>Malpighiales</taxon>
        <taxon>Rhizophoraceae</taxon>
        <taxon>Rhizophora</taxon>
    </lineage>
</organism>
<sequence>MSILLPIPFFFFNLKGELRHFTEAELRLGAVN</sequence>
<accession>A0A2P2PGE1</accession>
<name>A0A2P2PGE1_RHIMU</name>
<reference evidence="1" key="1">
    <citation type="submission" date="2018-02" db="EMBL/GenBank/DDBJ databases">
        <title>Rhizophora mucronata_Transcriptome.</title>
        <authorList>
            <person name="Meera S.P."/>
            <person name="Sreeshan A."/>
            <person name="Augustine A."/>
        </authorList>
    </citation>
    <scope>NUCLEOTIDE SEQUENCE</scope>
    <source>
        <tissue evidence="1">Leaf</tissue>
    </source>
</reference>
<evidence type="ECO:0000313" key="1">
    <source>
        <dbReference type="EMBL" id="MBX53818.1"/>
    </source>
</evidence>
<proteinExistence type="predicted"/>